<evidence type="ECO:0000313" key="2">
    <source>
        <dbReference type="Proteomes" id="UP001292094"/>
    </source>
</evidence>
<dbReference type="AlphaFoldDB" id="A0AAE1P0D0"/>
<reference evidence="1" key="1">
    <citation type="submission" date="2023-11" db="EMBL/GenBank/DDBJ databases">
        <title>Genome assemblies of two species of porcelain crab, Petrolisthes cinctipes and Petrolisthes manimaculis (Anomura: Porcellanidae).</title>
        <authorList>
            <person name="Angst P."/>
        </authorList>
    </citation>
    <scope>NUCLEOTIDE SEQUENCE</scope>
    <source>
        <strain evidence="1">PB745_02</strain>
        <tissue evidence="1">Gill</tissue>
    </source>
</reference>
<proteinExistence type="predicted"/>
<sequence>MSPATRVSLLDPYLAFPLHISLLDPYPASPLPVSLLDPYPGSTFHFSLIHLYPCLSLSCLPPRPSPPAFPLFMCPFSIPTLLLIPDLVSVLP</sequence>
<evidence type="ECO:0000313" key="1">
    <source>
        <dbReference type="EMBL" id="KAK4299413.1"/>
    </source>
</evidence>
<dbReference type="Proteomes" id="UP001292094">
    <property type="component" value="Unassembled WGS sequence"/>
</dbReference>
<gene>
    <name evidence="1" type="ORF">Pmani_028310</name>
</gene>
<accession>A0AAE1P0D0</accession>
<name>A0AAE1P0D0_9EUCA</name>
<organism evidence="1 2">
    <name type="scientific">Petrolisthes manimaculis</name>
    <dbReference type="NCBI Taxonomy" id="1843537"/>
    <lineage>
        <taxon>Eukaryota</taxon>
        <taxon>Metazoa</taxon>
        <taxon>Ecdysozoa</taxon>
        <taxon>Arthropoda</taxon>
        <taxon>Crustacea</taxon>
        <taxon>Multicrustacea</taxon>
        <taxon>Malacostraca</taxon>
        <taxon>Eumalacostraca</taxon>
        <taxon>Eucarida</taxon>
        <taxon>Decapoda</taxon>
        <taxon>Pleocyemata</taxon>
        <taxon>Anomura</taxon>
        <taxon>Galatheoidea</taxon>
        <taxon>Porcellanidae</taxon>
        <taxon>Petrolisthes</taxon>
    </lineage>
</organism>
<keyword evidence="2" id="KW-1185">Reference proteome</keyword>
<comment type="caution">
    <text evidence="1">The sequence shown here is derived from an EMBL/GenBank/DDBJ whole genome shotgun (WGS) entry which is preliminary data.</text>
</comment>
<protein>
    <submittedName>
        <fullName evidence="1">Uncharacterized protein</fullName>
    </submittedName>
</protein>
<dbReference type="EMBL" id="JAWZYT010003244">
    <property type="protein sequence ID" value="KAK4299413.1"/>
    <property type="molecule type" value="Genomic_DNA"/>
</dbReference>